<evidence type="ECO:0000259" key="7">
    <source>
        <dbReference type="PROSITE" id="PS50950"/>
    </source>
</evidence>
<dbReference type="GO" id="GO:0003677">
    <property type="term" value="F:DNA binding"/>
    <property type="evidence" value="ECO:0007669"/>
    <property type="project" value="UniProtKB-UniRule"/>
</dbReference>
<dbReference type="SUPFAM" id="SSF57716">
    <property type="entry name" value="Glucocorticoid receptor-like (DNA-binding domain)"/>
    <property type="match status" value="1"/>
</dbReference>
<dbReference type="PROSITE" id="PS50950">
    <property type="entry name" value="ZF_THAP"/>
    <property type="match status" value="1"/>
</dbReference>
<evidence type="ECO:0000313" key="9">
    <source>
        <dbReference type="Proteomes" id="UP001566132"/>
    </source>
</evidence>
<keyword evidence="1" id="KW-0479">Metal-binding</keyword>
<sequence length="153" mass="16584">MVDVCSVCKAEQPKINADLTFHCLPKNPNIQKEWRNVLNMEDKKYIVVCSRHSYQNDYKELYDKKPLKKMRFHIHTGCSEIYDTMSSDMSVSSSPQPESSISVESSDPPSASSIASISSSPSSTSSASSLSITITSSPSSSIAISSSSSSSTS</sequence>
<evidence type="ECO:0000256" key="4">
    <source>
        <dbReference type="ARBA" id="ARBA00023125"/>
    </source>
</evidence>
<proteinExistence type="predicted"/>
<dbReference type="InterPro" id="IPR006612">
    <property type="entry name" value="THAP_Znf"/>
</dbReference>
<dbReference type="Pfam" id="PF05485">
    <property type="entry name" value="THAP"/>
    <property type="match status" value="1"/>
</dbReference>
<evidence type="ECO:0000313" key="8">
    <source>
        <dbReference type="EMBL" id="KAL1488302.1"/>
    </source>
</evidence>
<evidence type="ECO:0000256" key="2">
    <source>
        <dbReference type="ARBA" id="ARBA00022771"/>
    </source>
</evidence>
<dbReference type="GO" id="GO:0008270">
    <property type="term" value="F:zinc ion binding"/>
    <property type="evidence" value="ECO:0007669"/>
    <property type="project" value="UniProtKB-KW"/>
</dbReference>
<keyword evidence="2 5" id="KW-0863">Zinc-finger</keyword>
<evidence type="ECO:0000256" key="6">
    <source>
        <dbReference type="SAM" id="MobiDB-lite"/>
    </source>
</evidence>
<name>A0ABD1E0W6_HYPHA</name>
<gene>
    <name evidence="8" type="ORF">ABEB36_015251</name>
</gene>
<dbReference type="AlphaFoldDB" id="A0ABD1E0W6"/>
<feature type="region of interest" description="Disordered" evidence="6">
    <location>
        <begin position="86"/>
        <end position="153"/>
    </location>
</feature>
<keyword evidence="9" id="KW-1185">Reference proteome</keyword>
<reference evidence="8 9" key="1">
    <citation type="submission" date="2024-05" db="EMBL/GenBank/DDBJ databases">
        <title>Genetic variation in Jamaican populations of the coffee berry borer (Hypothenemus hampei).</title>
        <authorList>
            <person name="Errbii M."/>
            <person name="Myrie A."/>
        </authorList>
    </citation>
    <scope>NUCLEOTIDE SEQUENCE [LARGE SCALE GENOMIC DNA]</scope>
    <source>
        <strain evidence="8">JA-Hopewell-2020-01-JO</strain>
        <tissue evidence="8">Whole body</tissue>
    </source>
</reference>
<evidence type="ECO:0000256" key="1">
    <source>
        <dbReference type="ARBA" id="ARBA00022723"/>
    </source>
</evidence>
<feature type="domain" description="THAP-type" evidence="7">
    <location>
        <begin position="1"/>
        <end position="76"/>
    </location>
</feature>
<accession>A0ABD1E0W6</accession>
<organism evidence="8 9">
    <name type="scientific">Hypothenemus hampei</name>
    <name type="common">Coffee berry borer</name>
    <dbReference type="NCBI Taxonomy" id="57062"/>
    <lineage>
        <taxon>Eukaryota</taxon>
        <taxon>Metazoa</taxon>
        <taxon>Ecdysozoa</taxon>
        <taxon>Arthropoda</taxon>
        <taxon>Hexapoda</taxon>
        <taxon>Insecta</taxon>
        <taxon>Pterygota</taxon>
        <taxon>Neoptera</taxon>
        <taxon>Endopterygota</taxon>
        <taxon>Coleoptera</taxon>
        <taxon>Polyphaga</taxon>
        <taxon>Cucujiformia</taxon>
        <taxon>Curculionidae</taxon>
        <taxon>Scolytinae</taxon>
        <taxon>Hypothenemus</taxon>
    </lineage>
</organism>
<dbReference type="Proteomes" id="UP001566132">
    <property type="component" value="Unassembled WGS sequence"/>
</dbReference>
<dbReference type="EMBL" id="JBDJPC010000015">
    <property type="protein sequence ID" value="KAL1488302.1"/>
    <property type="molecule type" value="Genomic_DNA"/>
</dbReference>
<dbReference type="Gene3D" id="6.20.210.20">
    <property type="entry name" value="THAP domain"/>
    <property type="match status" value="1"/>
</dbReference>
<evidence type="ECO:0000256" key="3">
    <source>
        <dbReference type="ARBA" id="ARBA00022833"/>
    </source>
</evidence>
<keyword evidence="3" id="KW-0862">Zinc</keyword>
<comment type="caution">
    <text evidence="8">The sequence shown here is derived from an EMBL/GenBank/DDBJ whole genome shotgun (WGS) entry which is preliminary data.</text>
</comment>
<protein>
    <recommendedName>
        <fullName evidence="7">THAP-type domain-containing protein</fullName>
    </recommendedName>
</protein>
<keyword evidence="4 5" id="KW-0238">DNA-binding</keyword>
<dbReference type="InterPro" id="IPR038441">
    <property type="entry name" value="THAP_Znf_sf"/>
</dbReference>
<evidence type="ECO:0000256" key="5">
    <source>
        <dbReference type="PROSITE-ProRule" id="PRU00309"/>
    </source>
</evidence>